<organism evidence="15 16">
    <name type="scientific">Podospora aff. communis PSN243</name>
    <dbReference type="NCBI Taxonomy" id="3040156"/>
    <lineage>
        <taxon>Eukaryota</taxon>
        <taxon>Fungi</taxon>
        <taxon>Dikarya</taxon>
        <taxon>Ascomycota</taxon>
        <taxon>Pezizomycotina</taxon>
        <taxon>Sordariomycetes</taxon>
        <taxon>Sordariomycetidae</taxon>
        <taxon>Sordariales</taxon>
        <taxon>Podosporaceae</taxon>
        <taxon>Podospora</taxon>
    </lineage>
</organism>
<evidence type="ECO:0000256" key="3">
    <source>
        <dbReference type="ARBA" id="ARBA00022448"/>
    </source>
</evidence>
<proteinExistence type="inferred from homology"/>
<dbReference type="InterPro" id="IPR017871">
    <property type="entry name" value="ABC_transporter-like_CS"/>
</dbReference>
<feature type="transmembrane region" description="Helical" evidence="12">
    <location>
        <begin position="71"/>
        <end position="90"/>
    </location>
</feature>
<feature type="domain" description="ABC transmembrane type-1" evidence="14">
    <location>
        <begin position="299"/>
        <end position="577"/>
    </location>
</feature>
<dbReference type="Gene3D" id="1.20.1560.10">
    <property type="entry name" value="ABC transporter type 1, transmembrane domain"/>
    <property type="match status" value="2"/>
</dbReference>
<accession>A0AAV9G5F2</accession>
<evidence type="ECO:0000259" key="13">
    <source>
        <dbReference type="PROSITE" id="PS50893"/>
    </source>
</evidence>
<gene>
    <name evidence="15" type="ORF">QBC34DRAFT_443286</name>
</gene>
<dbReference type="FunFam" id="1.20.1560.10:FF:000055">
    <property type="entry name" value="ABC multidrug transporter (Eurofung)"/>
    <property type="match status" value="1"/>
</dbReference>
<feature type="domain" description="ABC transporter" evidence="13">
    <location>
        <begin position="624"/>
        <end position="833"/>
    </location>
</feature>
<evidence type="ECO:0000259" key="14">
    <source>
        <dbReference type="PROSITE" id="PS50929"/>
    </source>
</evidence>
<feature type="transmembrane region" description="Helical" evidence="12">
    <location>
        <begin position="428"/>
        <end position="448"/>
    </location>
</feature>
<feature type="transmembrane region" description="Helical" evidence="12">
    <location>
        <begin position="102"/>
        <end position="122"/>
    </location>
</feature>
<dbReference type="FunFam" id="1.20.1560.10:FF:000066">
    <property type="entry name" value="ABC multidrug transporter (Eurofung)"/>
    <property type="match status" value="1"/>
</dbReference>
<dbReference type="InterPro" id="IPR044726">
    <property type="entry name" value="ABCC_6TM_D2"/>
</dbReference>
<comment type="similarity">
    <text evidence="2">Belongs to the ABC transporter superfamily. ABCC family. Conjugate transporter (TC 3.A.1.208) subfamily.</text>
</comment>
<keyword evidence="3" id="KW-0813">Transport</keyword>
<keyword evidence="6" id="KW-0547">Nucleotide-binding</keyword>
<comment type="subcellular location">
    <subcellularLocation>
        <location evidence="1">Cell membrane</location>
        <topology evidence="1">Multi-pass membrane protein</topology>
    </subcellularLocation>
</comment>
<dbReference type="PANTHER" id="PTHR24223">
    <property type="entry name" value="ATP-BINDING CASSETTE SUB-FAMILY C"/>
    <property type="match status" value="1"/>
</dbReference>
<dbReference type="InterPro" id="IPR003439">
    <property type="entry name" value="ABC_transporter-like_ATP-bd"/>
</dbReference>
<feature type="transmembrane region" description="Helical" evidence="12">
    <location>
        <begin position="173"/>
        <end position="191"/>
    </location>
</feature>
<dbReference type="InterPro" id="IPR027417">
    <property type="entry name" value="P-loop_NTPase"/>
</dbReference>
<evidence type="ECO:0000256" key="8">
    <source>
        <dbReference type="ARBA" id="ARBA00022989"/>
    </source>
</evidence>
<feature type="transmembrane region" description="Helical" evidence="12">
    <location>
        <begin position="1126"/>
        <end position="1156"/>
    </location>
</feature>
<evidence type="ECO:0000313" key="16">
    <source>
        <dbReference type="Proteomes" id="UP001321760"/>
    </source>
</evidence>
<feature type="transmembrane region" description="Helical" evidence="12">
    <location>
        <begin position="332"/>
        <end position="351"/>
    </location>
</feature>
<evidence type="ECO:0000256" key="4">
    <source>
        <dbReference type="ARBA" id="ARBA00022475"/>
    </source>
</evidence>
<feature type="domain" description="ABC transmembrane type-1" evidence="14">
    <location>
        <begin position="913"/>
        <end position="1197"/>
    </location>
</feature>
<evidence type="ECO:0000256" key="10">
    <source>
        <dbReference type="ARBA" id="ARBA00023180"/>
    </source>
</evidence>
<keyword evidence="15" id="KW-0378">Hydrolase</keyword>
<dbReference type="CDD" id="cd03244">
    <property type="entry name" value="ABCC_MRP_domain2"/>
    <property type="match status" value="1"/>
</dbReference>
<dbReference type="Pfam" id="PF00664">
    <property type="entry name" value="ABC_membrane"/>
    <property type="match status" value="1"/>
</dbReference>
<feature type="transmembrane region" description="Helical" evidence="12">
    <location>
        <begin position="547"/>
        <end position="568"/>
    </location>
</feature>
<keyword evidence="5 12" id="KW-0812">Transmembrane</keyword>
<evidence type="ECO:0000256" key="12">
    <source>
        <dbReference type="SAM" id="Phobius"/>
    </source>
</evidence>
<feature type="transmembrane region" description="Helical" evidence="12">
    <location>
        <begin position="29"/>
        <end position="50"/>
    </location>
</feature>
<dbReference type="GO" id="GO:0140359">
    <property type="term" value="F:ABC-type transporter activity"/>
    <property type="evidence" value="ECO:0007669"/>
    <property type="project" value="InterPro"/>
</dbReference>
<dbReference type="PROSITE" id="PS50929">
    <property type="entry name" value="ABC_TM1F"/>
    <property type="match status" value="2"/>
</dbReference>
<comment type="caution">
    <text evidence="15">The sequence shown here is derived from an EMBL/GenBank/DDBJ whole genome shotgun (WGS) entry which is preliminary data.</text>
</comment>
<dbReference type="CDD" id="cd18580">
    <property type="entry name" value="ABC_6TM_ABCC_D2"/>
    <property type="match status" value="1"/>
</dbReference>
<evidence type="ECO:0000313" key="15">
    <source>
        <dbReference type="EMBL" id="KAK4443530.1"/>
    </source>
</evidence>
<protein>
    <submittedName>
        <fullName evidence="15">P-loop containing nucleoside triphosphate hydrolase protein</fullName>
    </submittedName>
</protein>
<evidence type="ECO:0000256" key="6">
    <source>
        <dbReference type="ARBA" id="ARBA00022741"/>
    </source>
</evidence>
<keyword evidence="9 12" id="KW-0472">Membrane</keyword>
<name>A0AAV9G5F2_9PEZI</name>
<feature type="domain" description="ABC transporter" evidence="13">
    <location>
        <begin position="1232"/>
        <end position="1465"/>
    </location>
</feature>
<dbReference type="InterPro" id="IPR036640">
    <property type="entry name" value="ABC1_TM_sf"/>
</dbReference>
<feature type="transmembrane region" description="Helical" evidence="12">
    <location>
        <begin position="952"/>
        <end position="975"/>
    </location>
</feature>
<dbReference type="InterPro" id="IPR011527">
    <property type="entry name" value="ABC1_TM_dom"/>
</dbReference>
<reference evidence="15" key="2">
    <citation type="submission" date="2023-05" db="EMBL/GenBank/DDBJ databases">
        <authorList>
            <consortium name="Lawrence Berkeley National Laboratory"/>
            <person name="Steindorff A."/>
            <person name="Hensen N."/>
            <person name="Bonometti L."/>
            <person name="Westerberg I."/>
            <person name="Brannstrom I.O."/>
            <person name="Guillou S."/>
            <person name="Cros-Aarteil S."/>
            <person name="Calhoun S."/>
            <person name="Haridas S."/>
            <person name="Kuo A."/>
            <person name="Mondo S."/>
            <person name="Pangilinan J."/>
            <person name="Riley R."/>
            <person name="Labutti K."/>
            <person name="Andreopoulos B."/>
            <person name="Lipzen A."/>
            <person name="Chen C."/>
            <person name="Yanf M."/>
            <person name="Daum C."/>
            <person name="Ng V."/>
            <person name="Clum A."/>
            <person name="Ohm R."/>
            <person name="Martin F."/>
            <person name="Silar P."/>
            <person name="Natvig D."/>
            <person name="Lalanne C."/>
            <person name="Gautier V."/>
            <person name="Ament-Velasquez S.L."/>
            <person name="Kruys A."/>
            <person name="Hutchinson M.I."/>
            <person name="Powell A.J."/>
            <person name="Barry K."/>
            <person name="Miller A.N."/>
            <person name="Grigoriev I.V."/>
            <person name="Debuchy R."/>
            <person name="Gladieux P."/>
            <person name="Thoren M.H."/>
            <person name="Johannesson H."/>
        </authorList>
    </citation>
    <scope>NUCLEOTIDE SEQUENCE</scope>
    <source>
        <strain evidence="15">PSN243</strain>
    </source>
</reference>
<dbReference type="SMART" id="SM00382">
    <property type="entry name" value="AAA"/>
    <property type="match status" value="2"/>
</dbReference>
<dbReference type="Gene3D" id="3.40.50.300">
    <property type="entry name" value="P-loop containing nucleotide triphosphate hydrolases"/>
    <property type="match status" value="2"/>
</dbReference>
<evidence type="ECO:0000256" key="9">
    <source>
        <dbReference type="ARBA" id="ARBA00023136"/>
    </source>
</evidence>
<keyword evidence="7" id="KW-0067">ATP-binding</keyword>
<evidence type="ECO:0000256" key="11">
    <source>
        <dbReference type="ARBA" id="ARBA00059074"/>
    </source>
</evidence>
<evidence type="ECO:0000256" key="2">
    <source>
        <dbReference type="ARBA" id="ARBA00009726"/>
    </source>
</evidence>
<dbReference type="GO" id="GO:0005524">
    <property type="term" value="F:ATP binding"/>
    <property type="evidence" value="ECO:0007669"/>
    <property type="project" value="UniProtKB-KW"/>
</dbReference>
<dbReference type="EMBL" id="MU865991">
    <property type="protein sequence ID" value="KAK4443530.1"/>
    <property type="molecule type" value="Genomic_DNA"/>
</dbReference>
<dbReference type="InterPro" id="IPR003593">
    <property type="entry name" value="AAA+_ATPase"/>
</dbReference>
<feature type="transmembrane region" description="Helical" evidence="12">
    <location>
        <begin position="1034"/>
        <end position="1066"/>
    </location>
</feature>
<keyword evidence="16" id="KW-1185">Reference proteome</keyword>
<evidence type="ECO:0000256" key="5">
    <source>
        <dbReference type="ARBA" id="ARBA00022692"/>
    </source>
</evidence>
<dbReference type="SUPFAM" id="SSF90123">
    <property type="entry name" value="ABC transporter transmembrane region"/>
    <property type="match status" value="2"/>
</dbReference>
<dbReference type="Proteomes" id="UP001321760">
    <property type="component" value="Unassembled WGS sequence"/>
</dbReference>
<evidence type="ECO:0000256" key="7">
    <source>
        <dbReference type="ARBA" id="ARBA00022840"/>
    </source>
</evidence>
<keyword evidence="10" id="KW-0325">Glycoprotein</keyword>
<comment type="function">
    <text evidence="11">ABC-type transporter; part of the gene cluster that mediates the biosynthesis of the phomopsins, a group of hexapeptide mycotoxins which infects lupins and causes lupinosis disease in livestock.</text>
</comment>
<dbReference type="InterPro" id="IPR050173">
    <property type="entry name" value="ABC_transporter_C-like"/>
</dbReference>
<dbReference type="InterPro" id="IPR044746">
    <property type="entry name" value="ABCC_6TM_D1"/>
</dbReference>
<dbReference type="Pfam" id="PF00005">
    <property type="entry name" value="ABC_tran"/>
    <property type="match status" value="2"/>
</dbReference>
<dbReference type="PANTHER" id="PTHR24223:SF404">
    <property type="entry name" value="ABC MULTIDRUG TRANSPORTER (EUROFUNG)-RELATED"/>
    <property type="match status" value="1"/>
</dbReference>
<dbReference type="GO" id="GO:0005886">
    <property type="term" value="C:plasma membrane"/>
    <property type="evidence" value="ECO:0007669"/>
    <property type="project" value="UniProtKB-SubCell"/>
</dbReference>
<dbReference type="FunFam" id="3.40.50.300:FF:002145">
    <property type="entry name" value="ABC transporter (MsbA subfamily)"/>
    <property type="match status" value="1"/>
</dbReference>
<feature type="transmembrane region" description="Helical" evidence="12">
    <location>
        <begin position="134"/>
        <end position="153"/>
    </location>
</feature>
<dbReference type="PROSITE" id="PS50893">
    <property type="entry name" value="ABC_TRANSPORTER_2"/>
    <property type="match status" value="2"/>
</dbReference>
<feature type="transmembrane region" description="Helical" evidence="12">
    <location>
        <begin position="511"/>
        <end position="535"/>
    </location>
</feature>
<sequence length="1471" mass="158864">MPNMQAACPPGSDDVLGPRVDPACRDLDFTLFFEDVFFTALPAAAMLLLLPLQMRKLWNRPAINNSYRLALTKLAALAVLISFHLLTLAFRIQLPLLHTKAIIAAEALSAFVNYGALVASFLQDQRSVQPSDVLVVYYSTTVLLGVARLRTLWLFSFTSGATDSGRLKAGMGSLRVVATAQLAATAVVAALESVHKTRYMQAAIQKSGVTLEQCTSFWARNLFVWVLPVFQQGYKTVFSVQSLPEVDPELRESRSGEALDGAWRRSKSDSHTRFRLVRATASANSWPLLSAVVPRLSLSAFAFCQPFLIQAAVGNLSRDSAAGEERRRQGQALVGAFALAYLGTAVSRAVYWRQTYRMLTRVRAGLTTAVYRKTLQLRASQVGDAAALTLMGTDVERIVESLRFLHETWASVPEVAVGVWLLAREVSYTAAAPLVVCVASLVASSLVARHFGPAQSRWVAAVADRVGATAAFLRDVRLVKMLGLTARAQTHIEGLRVIEMDVSARFRALRVWAITVGNAPSSLAPFVTLALFSLLTATAGGGRPPLLVAQAFTSLALIVLVTEPLLMFCQALPGLTQAVACFGRLEVFLDADPISTGLLSASSPQASTESSPLSNVTTEPLLALRNTAISWTPEGPAVLRDLRLDIEPRAFTAVTGPVGSGKSTLLSAIVGEAVVQAGTAELAATSRVAFCAQSPWLVNNTIQQNIIGPYELDESWLADVVDLCGLREDLERLPGGSMAVVGDDGASLSGGQRQRVALARAVYSRLPLVVLDDSMSGLDHRTARRISDNLLARDEVLSQMDKVILLDGGKLLDSGSYDEIRQRRPLVNAPEHFSRSVPGRVEDSPDDIQDGILVPPVVPLKGGCVAKEERDAAVLTAQEAANPDDTNSRNSRQTGNWAVYAYYARKAGKVSVILWFIATFVGAVAGAYSVIWVDSWTAANLEAGSDDLGFYIGIYFVFVSLAILGPLGECWVFFLHIVKDTAMKLHSDLVQAVVRAPFHFFLGTDVGTIANRFSQDMNLIDMTLPSQALQFTSGLAWCLVQLIVLCVLGKSLSAVVPVLALVLFSIQRYYLRTSRQLRILDIEAKAPLYAHFIDTIGGITTIRAFGWGHSFSATLAAALDMSQRPFYMLFCVQQWLTLVLDLVAGGLAVTLVALALSMSDGTGLGMSPGALGVALVLTLQFNGLLIQTIQAWTKLETSIGAVARVRQFLKETPIEPTGTAPPSESWPAAGVVAFHNLTAAYTPRSAPVLLDVNLTIAPGEKIAICGASGSGKTSLVMALLKMMEVRSGQVHIDHVNIASLDGPEMRSRLTVIPQSPFFMAGTLQFNLDPANRQPRGAVEKAVEQVSPGLWEKLQRSGGLDAEFAMSEWSHGERQLLCLARALLTQSGIVVLDEATSSADSQTEAVIQEVVRTKFRDRTVISVIHRYTHIDWFDRVAVFEGGRIVECDGPRALLESEGSALRRLALLDGSLL</sequence>
<evidence type="ECO:0000256" key="1">
    <source>
        <dbReference type="ARBA" id="ARBA00004651"/>
    </source>
</evidence>
<keyword evidence="4" id="KW-1003">Cell membrane</keyword>
<feature type="transmembrane region" description="Helical" evidence="12">
    <location>
        <begin position="1168"/>
        <end position="1186"/>
    </location>
</feature>
<reference evidence="15" key="1">
    <citation type="journal article" date="2023" name="Mol. Phylogenet. Evol.">
        <title>Genome-scale phylogeny and comparative genomics of the fungal order Sordariales.</title>
        <authorList>
            <person name="Hensen N."/>
            <person name="Bonometti L."/>
            <person name="Westerberg I."/>
            <person name="Brannstrom I.O."/>
            <person name="Guillou S."/>
            <person name="Cros-Aarteil S."/>
            <person name="Calhoun S."/>
            <person name="Haridas S."/>
            <person name="Kuo A."/>
            <person name="Mondo S."/>
            <person name="Pangilinan J."/>
            <person name="Riley R."/>
            <person name="LaButti K."/>
            <person name="Andreopoulos B."/>
            <person name="Lipzen A."/>
            <person name="Chen C."/>
            <person name="Yan M."/>
            <person name="Daum C."/>
            <person name="Ng V."/>
            <person name="Clum A."/>
            <person name="Steindorff A."/>
            <person name="Ohm R.A."/>
            <person name="Martin F."/>
            <person name="Silar P."/>
            <person name="Natvig D.O."/>
            <person name="Lalanne C."/>
            <person name="Gautier V."/>
            <person name="Ament-Velasquez S.L."/>
            <person name="Kruys A."/>
            <person name="Hutchinson M.I."/>
            <person name="Powell A.J."/>
            <person name="Barry K."/>
            <person name="Miller A.N."/>
            <person name="Grigoriev I.V."/>
            <person name="Debuchy R."/>
            <person name="Gladieux P."/>
            <person name="Hiltunen Thoren M."/>
            <person name="Johannesson H."/>
        </authorList>
    </citation>
    <scope>NUCLEOTIDE SEQUENCE</scope>
    <source>
        <strain evidence="15">PSN243</strain>
    </source>
</reference>
<keyword evidence="8 12" id="KW-1133">Transmembrane helix</keyword>
<dbReference type="PROSITE" id="PS00211">
    <property type="entry name" value="ABC_TRANSPORTER_1"/>
    <property type="match status" value="1"/>
</dbReference>
<feature type="transmembrane region" description="Helical" evidence="12">
    <location>
        <begin position="912"/>
        <end position="932"/>
    </location>
</feature>
<dbReference type="CDD" id="cd18579">
    <property type="entry name" value="ABC_6TM_ABCC_D1"/>
    <property type="match status" value="1"/>
</dbReference>
<dbReference type="GO" id="GO:0016887">
    <property type="term" value="F:ATP hydrolysis activity"/>
    <property type="evidence" value="ECO:0007669"/>
    <property type="project" value="InterPro"/>
</dbReference>
<dbReference type="SUPFAM" id="SSF52540">
    <property type="entry name" value="P-loop containing nucleoside triphosphate hydrolases"/>
    <property type="match status" value="2"/>
</dbReference>